<sequence length="62" mass="7476">MSTTSSRYEYEGHLFIVYDQSQRGKVPKRLAQRGELRLHRGPNPERWDYRTHRPVRFSRMAA</sequence>
<organism evidence="1 2">
    <name type="scientific">Anthostomella pinea</name>
    <dbReference type="NCBI Taxonomy" id="933095"/>
    <lineage>
        <taxon>Eukaryota</taxon>
        <taxon>Fungi</taxon>
        <taxon>Dikarya</taxon>
        <taxon>Ascomycota</taxon>
        <taxon>Pezizomycotina</taxon>
        <taxon>Sordariomycetes</taxon>
        <taxon>Xylariomycetidae</taxon>
        <taxon>Xylariales</taxon>
        <taxon>Xylariaceae</taxon>
        <taxon>Anthostomella</taxon>
    </lineage>
</organism>
<evidence type="ECO:0000313" key="1">
    <source>
        <dbReference type="EMBL" id="CAJ2513516.1"/>
    </source>
</evidence>
<dbReference type="AlphaFoldDB" id="A0AAI8VYQ6"/>
<protein>
    <submittedName>
        <fullName evidence="1">Uu.00g016350.m01.CDS01</fullName>
    </submittedName>
</protein>
<reference evidence="1" key="1">
    <citation type="submission" date="2023-10" db="EMBL/GenBank/DDBJ databases">
        <authorList>
            <person name="Hackl T."/>
        </authorList>
    </citation>
    <scope>NUCLEOTIDE SEQUENCE</scope>
</reference>
<name>A0AAI8VYQ6_9PEZI</name>
<comment type="caution">
    <text evidence="1">The sequence shown here is derived from an EMBL/GenBank/DDBJ whole genome shotgun (WGS) entry which is preliminary data.</text>
</comment>
<keyword evidence="2" id="KW-1185">Reference proteome</keyword>
<gene>
    <name evidence="1" type="ORF">KHLLAP_LOCUS13984</name>
</gene>
<dbReference type="Proteomes" id="UP001295740">
    <property type="component" value="Unassembled WGS sequence"/>
</dbReference>
<dbReference type="EMBL" id="CAUWAG010000020">
    <property type="protein sequence ID" value="CAJ2513516.1"/>
    <property type="molecule type" value="Genomic_DNA"/>
</dbReference>
<evidence type="ECO:0000313" key="2">
    <source>
        <dbReference type="Proteomes" id="UP001295740"/>
    </source>
</evidence>
<proteinExistence type="predicted"/>
<accession>A0AAI8VYQ6</accession>